<dbReference type="InterPro" id="IPR020256">
    <property type="entry name" value="Spore_coat_CotJA"/>
</dbReference>
<keyword evidence="3" id="KW-1185">Reference proteome</keyword>
<evidence type="ECO:0000313" key="4">
    <source>
        <dbReference type="Proteomes" id="UP000701680"/>
    </source>
</evidence>
<evidence type="ECO:0000313" key="2">
    <source>
        <dbReference type="EMBL" id="NVH57521.1"/>
    </source>
</evidence>
<proteinExistence type="predicted"/>
<organism evidence="2 3">
    <name type="scientific">Dorea phocaeensis</name>
    <dbReference type="NCBI Taxonomy" id="2040291"/>
    <lineage>
        <taxon>Bacteria</taxon>
        <taxon>Bacillati</taxon>
        <taxon>Bacillota</taxon>
        <taxon>Clostridia</taxon>
        <taxon>Lachnospirales</taxon>
        <taxon>Lachnospiraceae</taxon>
        <taxon>Dorea</taxon>
    </lineage>
</organism>
<dbReference type="EMBL" id="JAAIUO010000001">
    <property type="protein sequence ID" value="NSK13350.1"/>
    <property type="molecule type" value="Genomic_DNA"/>
</dbReference>
<evidence type="ECO:0000313" key="3">
    <source>
        <dbReference type="Proteomes" id="UP000528555"/>
    </source>
</evidence>
<name>A0A850HGB9_9FIRM</name>
<dbReference type="OrthoDB" id="9800571at2"/>
<evidence type="ECO:0000313" key="1">
    <source>
        <dbReference type="EMBL" id="NSK13350.1"/>
    </source>
</evidence>
<gene>
    <name evidence="2" type="ORF">G5A66_02415</name>
    <name evidence="1" type="ORF">G5A75_00395</name>
</gene>
<reference evidence="3 4" key="1">
    <citation type="journal article" date="2020" name="Cell Host Microbe">
        <title>Functional and Genomic Variation between Human-Derived Isolates of Lachnospiraceae Reveals Inter- and Intra-Species Diversity.</title>
        <authorList>
            <person name="Sorbara M.T."/>
            <person name="Littmann E.R."/>
            <person name="Fontana E."/>
            <person name="Moody T.U."/>
            <person name="Kohout C.E."/>
            <person name="Gjonbalaj M."/>
            <person name="Eaton V."/>
            <person name="Seok R."/>
            <person name="Leiner I.M."/>
            <person name="Pamer E.G."/>
        </authorList>
    </citation>
    <scope>NUCLEOTIDE SEQUENCE [LARGE SCALE GENOMIC DNA]</scope>
    <source>
        <strain evidence="2 3">MSK.17.11</strain>
        <strain evidence="1 4">MSK.17.38</strain>
    </source>
</reference>
<accession>A0A850HGB9</accession>
<protein>
    <submittedName>
        <fullName evidence="2">Spore coat associated protein CotJA</fullName>
    </submittedName>
</protein>
<dbReference type="Proteomes" id="UP000701680">
    <property type="component" value="Unassembled WGS sequence"/>
</dbReference>
<comment type="caution">
    <text evidence="2">The sequence shown here is derived from an EMBL/GenBank/DDBJ whole genome shotgun (WGS) entry which is preliminary data.</text>
</comment>
<dbReference type="EMBL" id="JAAITX010000001">
    <property type="protein sequence ID" value="NVH57521.1"/>
    <property type="molecule type" value="Genomic_DNA"/>
</dbReference>
<reference evidence="2" key="2">
    <citation type="submission" date="2020-02" db="EMBL/GenBank/DDBJ databases">
        <authorList>
            <person name="Littmann E."/>
            <person name="Sorbara M."/>
        </authorList>
    </citation>
    <scope>NUCLEOTIDE SEQUENCE</scope>
    <source>
        <strain evidence="2">MSK.17.11</strain>
        <strain evidence="1">MSK.17.38</strain>
    </source>
</reference>
<dbReference type="AlphaFoldDB" id="A0A850HGB9"/>
<dbReference type="Proteomes" id="UP000528555">
    <property type="component" value="Unassembled WGS sequence"/>
</dbReference>
<sequence>MRRGGYGCQTGCQTGCQAMSSVKPCVQQAQKNDCAKEDRIFGMPIAMAYVPWQKWCDLYDAEKGFAKGTIFQELDKPFKGMGGCCR</sequence>
<dbReference type="Pfam" id="PF11007">
    <property type="entry name" value="CotJA"/>
    <property type="match status" value="1"/>
</dbReference>